<evidence type="ECO:0000313" key="1">
    <source>
        <dbReference type="Proteomes" id="UP001652625"/>
    </source>
</evidence>
<protein>
    <submittedName>
        <fullName evidence="2">Signal transducer and activator of transcription C-like</fullName>
    </submittedName>
</protein>
<evidence type="ECO:0000313" key="2">
    <source>
        <dbReference type="RefSeq" id="XP_065670825.1"/>
    </source>
</evidence>
<dbReference type="GeneID" id="105849112"/>
<keyword evidence="1" id="KW-1185">Reference proteome</keyword>
<dbReference type="Proteomes" id="UP001652625">
    <property type="component" value="Chromosome 12"/>
</dbReference>
<dbReference type="RefSeq" id="XP_065670825.1">
    <property type="nucleotide sequence ID" value="XM_065814753.1"/>
</dbReference>
<name>A0ABM4D905_HYDVU</name>
<gene>
    <name evidence="2" type="primary">LOC105849112</name>
</gene>
<organism evidence="1 2">
    <name type="scientific">Hydra vulgaris</name>
    <name type="common">Hydra</name>
    <name type="synonym">Hydra attenuata</name>
    <dbReference type="NCBI Taxonomy" id="6087"/>
    <lineage>
        <taxon>Eukaryota</taxon>
        <taxon>Metazoa</taxon>
        <taxon>Cnidaria</taxon>
        <taxon>Hydrozoa</taxon>
        <taxon>Hydroidolina</taxon>
        <taxon>Anthoathecata</taxon>
        <taxon>Aplanulata</taxon>
        <taxon>Hydridae</taxon>
        <taxon>Hydra</taxon>
    </lineage>
</organism>
<reference evidence="2" key="1">
    <citation type="submission" date="2025-08" db="UniProtKB">
        <authorList>
            <consortium name="RefSeq"/>
        </authorList>
    </citation>
    <scope>IDENTIFICATION</scope>
</reference>
<proteinExistence type="predicted"/>
<accession>A0ABM4D905</accession>
<sequence length="568" mass="66256">MIESNFNPDLLENNFVYHDNNDDDHDDYKPRIHVAIETEKREKIPDKFVLVNSTQKRSMIDEEILVPARAENNPGIRHEINSVERSQKRDKILKLNKRSIWDTENPVARTTVLGKKAEMNPILQMLRAAAGQKTQKILGLNSKAFDIFPGPMPEERETSNSLEGASVTSEQNMDFSSAAQTNHHRRANLRNKFNSRSPSPAMYETMPQVFEMNKATSEQFNEANGPIEGTVPEQSLIKEYEGHNNGYNFQNPMQKHHSQMFIGTPNFANPINFFRSQNTIFQRPQRQFTDQYQTQTHHESTQLRNVFPEMKNQFDSFSRGIQNQQPFPSQNIPFENFNNQESDRDATYQQEYMQGQQNDDYLNQIKEFPYQERLAQEAASKAMMDDQDQEQERQMNLGRAIHEQQEAEFIQQQKISEAMREISNQQQQQQENELKVRHQLPTPYFLNKLLRFPSLSSNDVINTDKYHNWRELNNLQAIKKQYTEPEPIYSTNGNKNSAYFQQAVAKQQTHPFVGYEHNKSLLPIGPVSAFSSVNDEDEDEEKPEVHVHISTEKSRIAKPIKYLSHKKW</sequence>